<organism evidence="1 2">
    <name type="scientific">Thalassiosira oceanica</name>
    <name type="common">Marine diatom</name>
    <dbReference type="NCBI Taxonomy" id="159749"/>
    <lineage>
        <taxon>Eukaryota</taxon>
        <taxon>Sar</taxon>
        <taxon>Stramenopiles</taxon>
        <taxon>Ochrophyta</taxon>
        <taxon>Bacillariophyta</taxon>
        <taxon>Coscinodiscophyceae</taxon>
        <taxon>Thalassiosirophycidae</taxon>
        <taxon>Thalassiosirales</taxon>
        <taxon>Thalassiosiraceae</taxon>
        <taxon>Thalassiosira</taxon>
    </lineage>
</organism>
<reference evidence="1 2" key="1">
    <citation type="journal article" date="2012" name="Genome Biol.">
        <title>Genome and low-iron response of an oceanic diatom adapted to chronic iron limitation.</title>
        <authorList>
            <person name="Lommer M."/>
            <person name="Specht M."/>
            <person name="Roy A.S."/>
            <person name="Kraemer L."/>
            <person name="Andreson R."/>
            <person name="Gutowska M.A."/>
            <person name="Wolf J."/>
            <person name="Bergner S.V."/>
            <person name="Schilhabel M.B."/>
            <person name="Klostermeier U.C."/>
            <person name="Beiko R.G."/>
            <person name="Rosenstiel P."/>
            <person name="Hippler M."/>
            <person name="Laroche J."/>
        </authorList>
    </citation>
    <scope>NUCLEOTIDE SEQUENCE [LARGE SCALE GENOMIC DNA]</scope>
    <source>
        <strain evidence="1 2">CCMP1005</strain>
    </source>
</reference>
<dbReference type="AlphaFoldDB" id="K0RSA5"/>
<dbReference type="Proteomes" id="UP000266841">
    <property type="component" value="Unassembled WGS sequence"/>
</dbReference>
<evidence type="ECO:0000313" key="1">
    <source>
        <dbReference type="EMBL" id="EJK55945.1"/>
    </source>
</evidence>
<gene>
    <name evidence="1" type="ORF">THAOC_24257</name>
</gene>
<accession>K0RSA5</accession>
<keyword evidence="2" id="KW-1185">Reference proteome</keyword>
<protein>
    <submittedName>
        <fullName evidence="1">Uncharacterized protein</fullName>
    </submittedName>
</protein>
<dbReference type="EMBL" id="AGNL01032824">
    <property type="protein sequence ID" value="EJK55945.1"/>
    <property type="molecule type" value="Genomic_DNA"/>
</dbReference>
<evidence type="ECO:0000313" key="2">
    <source>
        <dbReference type="Proteomes" id="UP000266841"/>
    </source>
</evidence>
<name>K0RSA5_THAOC</name>
<comment type="caution">
    <text evidence="1">The sequence shown here is derived from an EMBL/GenBank/DDBJ whole genome shotgun (WGS) entry which is preliminary data.</text>
</comment>
<proteinExistence type="predicted"/>
<sequence length="64" mass="6704">MSLRAQAKVTDLDVELFPAASPFPAVSVQGGHLGMHAGIQLSQPFKFELNMEGGLAANHIGVSN</sequence>
<feature type="non-terminal residue" evidence="1">
    <location>
        <position position="64"/>
    </location>
</feature>
<dbReference type="OrthoDB" id="428318at2759"/>